<dbReference type="AlphaFoldDB" id="A0A6H5IGB6"/>
<organism evidence="2 3">
    <name type="scientific">Trichogramma brassicae</name>
    <dbReference type="NCBI Taxonomy" id="86971"/>
    <lineage>
        <taxon>Eukaryota</taxon>
        <taxon>Metazoa</taxon>
        <taxon>Ecdysozoa</taxon>
        <taxon>Arthropoda</taxon>
        <taxon>Hexapoda</taxon>
        <taxon>Insecta</taxon>
        <taxon>Pterygota</taxon>
        <taxon>Neoptera</taxon>
        <taxon>Endopterygota</taxon>
        <taxon>Hymenoptera</taxon>
        <taxon>Apocrita</taxon>
        <taxon>Proctotrupomorpha</taxon>
        <taxon>Chalcidoidea</taxon>
        <taxon>Trichogrammatidae</taxon>
        <taxon>Trichogramma</taxon>
    </lineage>
</organism>
<protein>
    <submittedName>
        <fullName evidence="2">Uncharacterized protein</fullName>
    </submittedName>
</protein>
<gene>
    <name evidence="2" type="ORF">TBRA_LOCUS8353</name>
</gene>
<feature type="compositionally biased region" description="Basic residues" evidence="1">
    <location>
        <begin position="129"/>
        <end position="144"/>
    </location>
</feature>
<name>A0A6H5IGB6_9HYME</name>
<feature type="region of interest" description="Disordered" evidence="1">
    <location>
        <begin position="119"/>
        <end position="166"/>
    </location>
</feature>
<dbReference type="Proteomes" id="UP000479190">
    <property type="component" value="Unassembled WGS sequence"/>
</dbReference>
<reference evidence="2 3" key="1">
    <citation type="submission" date="2020-02" db="EMBL/GenBank/DDBJ databases">
        <authorList>
            <person name="Ferguson B K."/>
        </authorList>
    </citation>
    <scope>NUCLEOTIDE SEQUENCE [LARGE SCALE GENOMIC DNA]</scope>
</reference>
<proteinExistence type="predicted"/>
<sequence>MWSPRAAPRLLTSCQPPMLLSAAAAAILTILILAPVSRADYQEFLLNEQIEDKLNLLRPANIFKTQWLLEGRDDDHLGRPINASCASDLSLFIRALGNREPWALKIIFERSAGRLVEGALGPAAGPRDRHGHVRRVPRGRRPPLHVRAQPDDGRPRRAPLPAQSDPVALSAGQLLGPRRLSAAQRHHRLGASPQEPRHLRGLRHLHHHRVQVVRFGALLSSVST</sequence>
<evidence type="ECO:0000256" key="1">
    <source>
        <dbReference type="SAM" id="MobiDB-lite"/>
    </source>
</evidence>
<dbReference type="EMBL" id="CADCXV010000817">
    <property type="protein sequence ID" value="CAB0036487.1"/>
    <property type="molecule type" value="Genomic_DNA"/>
</dbReference>
<evidence type="ECO:0000313" key="3">
    <source>
        <dbReference type="Proteomes" id="UP000479190"/>
    </source>
</evidence>
<keyword evidence="3" id="KW-1185">Reference proteome</keyword>
<accession>A0A6H5IGB6</accession>
<evidence type="ECO:0000313" key="2">
    <source>
        <dbReference type="EMBL" id="CAB0036487.1"/>
    </source>
</evidence>